<dbReference type="InterPro" id="IPR011055">
    <property type="entry name" value="Dup_hybrid_motif"/>
</dbReference>
<dbReference type="GO" id="GO:0006508">
    <property type="term" value="P:proteolysis"/>
    <property type="evidence" value="ECO:0007669"/>
    <property type="project" value="UniProtKB-KW"/>
</dbReference>
<comment type="cofactor">
    <cofactor evidence="1">
        <name>Zn(2+)</name>
        <dbReference type="ChEBI" id="CHEBI:29105"/>
    </cofactor>
</comment>
<evidence type="ECO:0000313" key="11">
    <source>
        <dbReference type="Proteomes" id="UP000307874"/>
    </source>
</evidence>
<keyword evidence="8" id="KW-0812">Transmembrane</keyword>
<comment type="caution">
    <text evidence="10">The sequence shown here is derived from an EMBL/GenBank/DDBJ whole genome shotgun (WGS) entry which is preliminary data.</text>
</comment>
<keyword evidence="8" id="KW-0472">Membrane</keyword>
<evidence type="ECO:0000256" key="7">
    <source>
        <dbReference type="SAM" id="MobiDB-lite"/>
    </source>
</evidence>
<reference evidence="10 11" key="1">
    <citation type="submission" date="2019-05" db="EMBL/GenBank/DDBJ databases">
        <authorList>
            <person name="Lee S.D."/>
        </authorList>
    </citation>
    <scope>NUCLEOTIDE SEQUENCE [LARGE SCALE GENOMIC DNA]</scope>
    <source>
        <strain evidence="10 11">GH2-6</strain>
    </source>
</reference>
<dbReference type="AlphaFoldDB" id="A0A5C4JLK9"/>
<proteinExistence type="predicted"/>
<dbReference type="PANTHER" id="PTHR21666:SF288">
    <property type="entry name" value="CELL DIVISION PROTEIN YTFB"/>
    <property type="match status" value="1"/>
</dbReference>
<dbReference type="EMBL" id="VCLB01000013">
    <property type="protein sequence ID" value="TNB46042.1"/>
    <property type="molecule type" value="Genomic_DNA"/>
</dbReference>
<dbReference type="SUPFAM" id="SSF51261">
    <property type="entry name" value="Duplicated hybrid motif"/>
    <property type="match status" value="1"/>
</dbReference>
<dbReference type="CDD" id="cd12797">
    <property type="entry name" value="M23_peptidase"/>
    <property type="match status" value="1"/>
</dbReference>
<accession>A0A5C4JLK9</accession>
<sequence length="647" mass="70294">MKEKKNPARSFGRGTPIVVDGKTPPARRDVSIRWLAGACLTGLTSTALMAIALSAAVDGRERLAAPASAFAKTAASGTDDTAVRGNRLIPTTVIAKPSNRRVLQVPTAVRQGDRDVIHYEPFSEVRMALAANYGKTPDYPAFDPFEVFSTTERAGPRARAVDVIYDTDVEGEVELKFTPFPAAKPPLPFAAGLSTDEIEETILANETMLQNSVGDLSMLSYVDPDRFEPEQIMLPLKPSMAAQIVDENVSVSALQSVFTQDFNDDILPVRQRVDVEAFLVAAGYPAPLAAELDRLIEEGSGSPMLKAGDILRIGLMRMGRNMRVVRLSLYRDGEHVMTTALNDKGRFVEGVEPPMSEAVANASADETDLLLGTTQKPVRVYDGIFRAMLTYGLTKDMAGQLINLLASKVDLQSMASPDDQLELFFSDADQNGKATATSELFYIDAKIGDETIRLYRFANPKTGAVDFYDENGRSIRRFLLRNPVPNGRFTSGFGMRRHPVLKYARMHPGVDWAAPTGTPIIAAGDGVVESAGWNSGGYGNQTIIRHANGYETSYNHQSKIASGVKEGARVKQGQVIGYVGATGLVTGPHLHYEVMVNGTKVDPMKIRFPNSDALSGDNLARFDSERKRIDALLGNENATQVASSKRN</sequence>
<feature type="transmembrane region" description="Helical" evidence="8">
    <location>
        <begin position="34"/>
        <end position="57"/>
    </location>
</feature>
<keyword evidence="11" id="KW-1185">Reference proteome</keyword>
<dbReference type="InterPro" id="IPR050570">
    <property type="entry name" value="Cell_wall_metabolism_enzyme"/>
</dbReference>
<organism evidence="10 11">
    <name type="scientific">Martelella lutilitoris</name>
    <dbReference type="NCBI Taxonomy" id="2583532"/>
    <lineage>
        <taxon>Bacteria</taxon>
        <taxon>Pseudomonadati</taxon>
        <taxon>Pseudomonadota</taxon>
        <taxon>Alphaproteobacteria</taxon>
        <taxon>Hyphomicrobiales</taxon>
        <taxon>Aurantimonadaceae</taxon>
        <taxon>Martelella</taxon>
    </lineage>
</organism>
<name>A0A5C4JLK9_9HYPH</name>
<dbReference type="Gene3D" id="3.10.450.350">
    <property type="match status" value="1"/>
</dbReference>
<gene>
    <name evidence="10" type="ORF">FF124_19835</name>
</gene>
<dbReference type="PANTHER" id="PTHR21666">
    <property type="entry name" value="PEPTIDASE-RELATED"/>
    <property type="match status" value="1"/>
</dbReference>
<keyword evidence="6" id="KW-0482">Metalloprotease</keyword>
<feature type="domain" description="M23ase beta-sheet core" evidence="9">
    <location>
        <begin position="505"/>
        <end position="603"/>
    </location>
</feature>
<reference evidence="10 11" key="2">
    <citation type="submission" date="2019-06" db="EMBL/GenBank/DDBJ databases">
        <title>Martelella lutilitoris sp. nov., isolated from a tidal mudflat.</title>
        <authorList>
            <person name="Kim Y.-J."/>
        </authorList>
    </citation>
    <scope>NUCLEOTIDE SEQUENCE [LARGE SCALE GENOMIC DNA]</scope>
    <source>
        <strain evidence="10 11">GH2-6</strain>
    </source>
</reference>
<dbReference type="RefSeq" id="WP_138750224.1">
    <property type="nucleotide sequence ID" value="NZ_VCLB01000013.1"/>
</dbReference>
<evidence type="ECO:0000313" key="10">
    <source>
        <dbReference type="EMBL" id="TNB46042.1"/>
    </source>
</evidence>
<dbReference type="Gene3D" id="2.70.70.10">
    <property type="entry name" value="Glucose Permease (Domain IIA)"/>
    <property type="match status" value="1"/>
</dbReference>
<keyword evidence="5" id="KW-0862">Zinc</keyword>
<evidence type="ECO:0000256" key="5">
    <source>
        <dbReference type="ARBA" id="ARBA00022833"/>
    </source>
</evidence>
<dbReference type="InterPro" id="IPR016047">
    <property type="entry name" value="M23ase_b-sheet_dom"/>
</dbReference>
<evidence type="ECO:0000256" key="2">
    <source>
        <dbReference type="ARBA" id="ARBA00022670"/>
    </source>
</evidence>
<dbReference type="Pfam" id="PF01551">
    <property type="entry name" value="Peptidase_M23"/>
    <property type="match status" value="1"/>
</dbReference>
<feature type="region of interest" description="Disordered" evidence="7">
    <location>
        <begin position="1"/>
        <end position="22"/>
    </location>
</feature>
<evidence type="ECO:0000256" key="3">
    <source>
        <dbReference type="ARBA" id="ARBA00022723"/>
    </source>
</evidence>
<protein>
    <submittedName>
        <fullName evidence="10">M23 family metallopeptidase</fullName>
    </submittedName>
</protein>
<evidence type="ECO:0000256" key="8">
    <source>
        <dbReference type="SAM" id="Phobius"/>
    </source>
</evidence>
<evidence type="ECO:0000256" key="1">
    <source>
        <dbReference type="ARBA" id="ARBA00001947"/>
    </source>
</evidence>
<keyword evidence="8" id="KW-1133">Transmembrane helix</keyword>
<evidence type="ECO:0000256" key="4">
    <source>
        <dbReference type="ARBA" id="ARBA00022801"/>
    </source>
</evidence>
<dbReference type="OrthoDB" id="9805070at2"/>
<dbReference type="GO" id="GO:0004222">
    <property type="term" value="F:metalloendopeptidase activity"/>
    <property type="evidence" value="ECO:0007669"/>
    <property type="project" value="TreeGrafter"/>
</dbReference>
<keyword evidence="3" id="KW-0479">Metal-binding</keyword>
<dbReference type="GO" id="GO:0046872">
    <property type="term" value="F:metal ion binding"/>
    <property type="evidence" value="ECO:0007669"/>
    <property type="project" value="UniProtKB-KW"/>
</dbReference>
<keyword evidence="4" id="KW-0378">Hydrolase</keyword>
<evidence type="ECO:0000259" key="9">
    <source>
        <dbReference type="Pfam" id="PF01551"/>
    </source>
</evidence>
<dbReference type="Proteomes" id="UP000307874">
    <property type="component" value="Unassembled WGS sequence"/>
</dbReference>
<keyword evidence="2" id="KW-0645">Protease</keyword>
<evidence type="ECO:0000256" key="6">
    <source>
        <dbReference type="ARBA" id="ARBA00023049"/>
    </source>
</evidence>